<dbReference type="PRINTS" id="PR00368">
    <property type="entry name" value="FADPNR"/>
</dbReference>
<dbReference type="OrthoDB" id="3244603at2759"/>
<evidence type="ECO:0000259" key="11">
    <source>
        <dbReference type="Pfam" id="PF22366"/>
    </source>
</evidence>
<dbReference type="InterPro" id="IPR023753">
    <property type="entry name" value="FAD/NAD-binding_dom"/>
</dbReference>
<evidence type="ECO:0000256" key="3">
    <source>
        <dbReference type="ARBA" id="ARBA00022630"/>
    </source>
</evidence>
<comment type="catalytic activity">
    <reaction evidence="9">
        <text>a ubiquinone + NADH + H(+) = a ubiquinol + NAD(+)</text>
        <dbReference type="Rhea" id="RHEA:23152"/>
        <dbReference type="Rhea" id="RHEA-COMP:9565"/>
        <dbReference type="Rhea" id="RHEA-COMP:9566"/>
        <dbReference type="ChEBI" id="CHEBI:15378"/>
        <dbReference type="ChEBI" id="CHEBI:16389"/>
        <dbReference type="ChEBI" id="CHEBI:17976"/>
        <dbReference type="ChEBI" id="CHEBI:57540"/>
        <dbReference type="ChEBI" id="CHEBI:57945"/>
    </reaction>
</comment>
<dbReference type="eggNOG" id="KOG2495">
    <property type="taxonomic scope" value="Eukaryota"/>
</dbReference>
<dbReference type="SUPFAM" id="SSF51905">
    <property type="entry name" value="FAD/NAD(P)-binding domain"/>
    <property type="match status" value="1"/>
</dbReference>
<keyword evidence="13" id="KW-1185">Reference proteome</keyword>
<reference evidence="12 13" key="1">
    <citation type="submission" date="2011-02" db="EMBL/GenBank/DDBJ databases">
        <title>The Genome Sequence of Sphaeroforma arctica JP610.</title>
        <authorList>
            <consortium name="The Broad Institute Genome Sequencing Platform"/>
            <person name="Russ C."/>
            <person name="Cuomo C."/>
            <person name="Young S.K."/>
            <person name="Zeng Q."/>
            <person name="Gargeya S."/>
            <person name="Alvarado L."/>
            <person name="Berlin A."/>
            <person name="Chapman S.B."/>
            <person name="Chen Z."/>
            <person name="Freedman E."/>
            <person name="Gellesch M."/>
            <person name="Goldberg J."/>
            <person name="Griggs A."/>
            <person name="Gujja S."/>
            <person name="Heilman E."/>
            <person name="Heiman D."/>
            <person name="Howarth C."/>
            <person name="Mehta T."/>
            <person name="Neiman D."/>
            <person name="Pearson M."/>
            <person name="Roberts A."/>
            <person name="Saif S."/>
            <person name="Shea T."/>
            <person name="Shenoy N."/>
            <person name="Sisk P."/>
            <person name="Stolte C."/>
            <person name="Sykes S."/>
            <person name="White J."/>
            <person name="Yandava C."/>
            <person name="Burger G."/>
            <person name="Gray M.W."/>
            <person name="Holland P.W.H."/>
            <person name="King N."/>
            <person name="Lang F.B.F."/>
            <person name="Roger A.J."/>
            <person name="Ruiz-Trillo I."/>
            <person name="Haas B."/>
            <person name="Nusbaum C."/>
            <person name="Birren B."/>
        </authorList>
    </citation>
    <scope>NUCLEOTIDE SEQUENCE [LARGE SCALE GENOMIC DNA]</scope>
    <source>
        <strain evidence="12 13">JP610</strain>
    </source>
</reference>
<evidence type="ECO:0000256" key="8">
    <source>
        <dbReference type="ARBA" id="ARBA00047599"/>
    </source>
</evidence>
<dbReference type="Gene3D" id="3.50.50.100">
    <property type="match status" value="1"/>
</dbReference>
<dbReference type="InterPro" id="IPR045024">
    <property type="entry name" value="NDH-2"/>
</dbReference>
<sequence>MKFPQCAVDTRCIIEPIREYCRRSNAKHAIFYEAECLHIDEKNNKIKCKRTPQGVYSEKGPWNEFELDYDYLVVATGTQSATFGIPGVKENALFMKVATDGRKLRGRIIDSLESANIPGATDLQSLLHFVVVGGGPTGVECAAELHDFVANEVKEFFPDLADKVSITLIEALPHVLSMFSKSLVEYAEQKFHRDSIDVLTRTLVTKVDETHVYVKNLESGETSKMPYGTLLWASGIATRPVIAELIKNLGEEAGQKSPRALSVDGHMKVLGTRNIFALGDCAFMNLPPTAQVAAQQVACCGFTGKYLGRLIRKGRNAMIGDTKNGTHEFDSYVENAEEFNYNHMGAFAYLGDNAAIADFSTKADAAGGILGTSAGTTTYFLWRSVYFSKLLSFRNRVLLGVNWVFTEIFGRDTSRR</sequence>
<keyword evidence="6" id="KW-0560">Oxidoreductase</keyword>
<protein>
    <recommendedName>
        <fullName evidence="2">NADH:ubiquinone reductase (non-electrogenic)</fullName>
        <ecNumber evidence="2">1.6.5.9</ecNumber>
    </recommendedName>
</protein>
<accession>A0A0L0GC57</accession>
<keyword evidence="3" id="KW-0285">Flavoprotein</keyword>
<dbReference type="Pfam" id="PF22366">
    <property type="entry name" value="NDH2_C"/>
    <property type="match status" value="1"/>
</dbReference>
<dbReference type="EC" id="1.6.5.9" evidence="2"/>
<dbReference type="GO" id="GO:0050136">
    <property type="term" value="F:NADH dehydrogenase (quinone) (non-electrogenic) activity"/>
    <property type="evidence" value="ECO:0007669"/>
    <property type="project" value="UniProtKB-EC"/>
</dbReference>
<dbReference type="PANTHER" id="PTHR43706">
    <property type="entry name" value="NADH DEHYDROGENASE"/>
    <property type="match status" value="1"/>
</dbReference>
<gene>
    <name evidence="12" type="ORF">SARC_01362</name>
</gene>
<dbReference type="InterPro" id="IPR054585">
    <property type="entry name" value="NDH2-like_C"/>
</dbReference>
<name>A0A0L0GC57_9EUKA</name>
<dbReference type="GO" id="GO:0005739">
    <property type="term" value="C:mitochondrion"/>
    <property type="evidence" value="ECO:0007669"/>
    <property type="project" value="UniProtKB-ARBA"/>
</dbReference>
<dbReference type="GeneID" id="25901866"/>
<evidence type="ECO:0000256" key="7">
    <source>
        <dbReference type="ARBA" id="ARBA00023027"/>
    </source>
</evidence>
<feature type="domain" description="FAD/NAD(P)-binding" evidence="10">
    <location>
        <begin position="19"/>
        <end position="296"/>
    </location>
</feature>
<evidence type="ECO:0000256" key="6">
    <source>
        <dbReference type="ARBA" id="ARBA00023002"/>
    </source>
</evidence>
<keyword evidence="5" id="KW-0809">Transit peptide</keyword>
<evidence type="ECO:0000256" key="2">
    <source>
        <dbReference type="ARBA" id="ARBA00012637"/>
    </source>
</evidence>
<dbReference type="STRING" id="667725.A0A0L0GC57"/>
<organism evidence="12 13">
    <name type="scientific">Sphaeroforma arctica JP610</name>
    <dbReference type="NCBI Taxonomy" id="667725"/>
    <lineage>
        <taxon>Eukaryota</taxon>
        <taxon>Ichthyosporea</taxon>
        <taxon>Ichthyophonida</taxon>
        <taxon>Sphaeroforma</taxon>
    </lineage>
</organism>
<evidence type="ECO:0000313" key="12">
    <source>
        <dbReference type="EMBL" id="KNC86491.1"/>
    </source>
</evidence>
<dbReference type="Proteomes" id="UP000054560">
    <property type="component" value="Unassembled WGS sequence"/>
</dbReference>
<evidence type="ECO:0000256" key="4">
    <source>
        <dbReference type="ARBA" id="ARBA00022827"/>
    </source>
</evidence>
<keyword evidence="4" id="KW-0274">FAD</keyword>
<evidence type="ECO:0000256" key="1">
    <source>
        <dbReference type="ARBA" id="ARBA00005272"/>
    </source>
</evidence>
<feature type="domain" description="External alternative NADH-ubiquinone oxidoreductase-like C-terminal" evidence="11">
    <location>
        <begin position="343"/>
        <end position="412"/>
    </location>
</feature>
<evidence type="ECO:0000313" key="13">
    <source>
        <dbReference type="Proteomes" id="UP000054560"/>
    </source>
</evidence>
<dbReference type="InterPro" id="IPR036188">
    <property type="entry name" value="FAD/NAD-bd_sf"/>
</dbReference>
<evidence type="ECO:0000256" key="5">
    <source>
        <dbReference type="ARBA" id="ARBA00022946"/>
    </source>
</evidence>
<comment type="similarity">
    <text evidence="1">Belongs to the NADH dehydrogenase family.</text>
</comment>
<dbReference type="Pfam" id="PF07992">
    <property type="entry name" value="Pyr_redox_2"/>
    <property type="match status" value="1"/>
</dbReference>
<proteinExistence type="inferred from homology"/>
<evidence type="ECO:0000259" key="10">
    <source>
        <dbReference type="Pfam" id="PF07992"/>
    </source>
</evidence>
<dbReference type="EMBL" id="KQ241649">
    <property type="protein sequence ID" value="KNC86491.1"/>
    <property type="molecule type" value="Genomic_DNA"/>
</dbReference>
<dbReference type="AlphaFoldDB" id="A0A0L0GC57"/>
<evidence type="ECO:0000256" key="9">
    <source>
        <dbReference type="ARBA" id="ARBA00049010"/>
    </source>
</evidence>
<comment type="catalytic activity">
    <reaction evidence="8">
        <text>a quinone + NADH + H(+) = a quinol + NAD(+)</text>
        <dbReference type="Rhea" id="RHEA:46160"/>
        <dbReference type="ChEBI" id="CHEBI:15378"/>
        <dbReference type="ChEBI" id="CHEBI:24646"/>
        <dbReference type="ChEBI" id="CHEBI:57540"/>
        <dbReference type="ChEBI" id="CHEBI:57945"/>
        <dbReference type="ChEBI" id="CHEBI:132124"/>
        <dbReference type="EC" id="1.6.5.9"/>
    </reaction>
</comment>
<dbReference type="PANTHER" id="PTHR43706:SF47">
    <property type="entry name" value="EXTERNAL NADH-UBIQUINONE OXIDOREDUCTASE 1, MITOCHONDRIAL-RELATED"/>
    <property type="match status" value="1"/>
</dbReference>
<keyword evidence="7" id="KW-0520">NAD</keyword>
<dbReference type="RefSeq" id="XP_014160393.1">
    <property type="nucleotide sequence ID" value="XM_014304918.1"/>
</dbReference>